<proteinExistence type="predicted"/>
<organism evidence="2 3">
    <name type="scientific">Panagrolaimus davidi</name>
    <dbReference type="NCBI Taxonomy" id="227884"/>
    <lineage>
        <taxon>Eukaryota</taxon>
        <taxon>Metazoa</taxon>
        <taxon>Ecdysozoa</taxon>
        <taxon>Nematoda</taxon>
        <taxon>Chromadorea</taxon>
        <taxon>Rhabditida</taxon>
        <taxon>Tylenchina</taxon>
        <taxon>Panagrolaimomorpha</taxon>
        <taxon>Panagrolaimoidea</taxon>
        <taxon>Panagrolaimidae</taxon>
        <taxon>Panagrolaimus</taxon>
    </lineage>
</organism>
<evidence type="ECO:0000313" key="3">
    <source>
        <dbReference type="WBParaSite" id="PDA_v2.g30013.t1"/>
    </source>
</evidence>
<name>A0A914QE15_9BILA</name>
<dbReference type="AlphaFoldDB" id="A0A914QE15"/>
<evidence type="ECO:0000313" key="2">
    <source>
        <dbReference type="Proteomes" id="UP000887578"/>
    </source>
</evidence>
<feature type="region of interest" description="Disordered" evidence="1">
    <location>
        <begin position="1"/>
        <end position="31"/>
    </location>
</feature>
<sequence length="133" mass="15175">MESNVKMLPPIAPKPKYVSSSSVPSELPPPPPSVEYFNTSFPSNQSSFSKITPKRTFSSVHRILSADLQAEIQTPRKLKCVKKEIEERKKAKFQNEKSDKTLDFKTLLSQRNKVNTNISFDDKENDSDGEEWK</sequence>
<dbReference type="Proteomes" id="UP000887578">
    <property type="component" value="Unplaced"/>
</dbReference>
<reference evidence="3" key="1">
    <citation type="submission" date="2022-11" db="UniProtKB">
        <authorList>
            <consortium name="WormBaseParasite"/>
        </authorList>
    </citation>
    <scope>IDENTIFICATION</scope>
</reference>
<evidence type="ECO:0000256" key="1">
    <source>
        <dbReference type="SAM" id="MobiDB-lite"/>
    </source>
</evidence>
<dbReference type="WBParaSite" id="PDA_v2.g30013.t1">
    <property type="protein sequence ID" value="PDA_v2.g30013.t1"/>
    <property type="gene ID" value="PDA_v2.g30013"/>
</dbReference>
<keyword evidence="2" id="KW-1185">Reference proteome</keyword>
<feature type="compositionally biased region" description="Low complexity" evidence="1">
    <location>
        <begin position="14"/>
        <end position="25"/>
    </location>
</feature>
<accession>A0A914QE15</accession>
<protein>
    <submittedName>
        <fullName evidence="3">Uncharacterized protein</fullName>
    </submittedName>
</protein>